<dbReference type="Proteomes" id="UP000005711">
    <property type="component" value="Unassembled WGS sequence"/>
</dbReference>
<dbReference type="EMBL" id="ADDO01000017">
    <property type="protein sequence ID" value="EFA90646.1"/>
    <property type="molecule type" value="Genomic_DNA"/>
</dbReference>
<evidence type="ECO:0000313" key="2">
    <source>
        <dbReference type="Proteomes" id="UP000005711"/>
    </source>
</evidence>
<keyword evidence="2" id="KW-1185">Reference proteome</keyword>
<sequence length="50" mass="5683">MGTLKPGNLIGAKSHRVILKDEVSCSLSFREDFFIGGINEKMDFYFRISN</sequence>
<dbReference type="AlphaFoldDB" id="D1VS11"/>
<gene>
    <name evidence="1" type="ORF">HMPREF0628_0137</name>
</gene>
<proteinExistence type="predicted"/>
<organism evidence="1 2">
    <name type="scientific">Peptoniphilus lacrimalis 315-B</name>
    <dbReference type="NCBI Taxonomy" id="596330"/>
    <lineage>
        <taxon>Bacteria</taxon>
        <taxon>Bacillati</taxon>
        <taxon>Bacillota</taxon>
        <taxon>Tissierellia</taxon>
        <taxon>Tissierellales</taxon>
        <taxon>Peptoniphilaceae</taxon>
        <taxon>Peptoniphilus</taxon>
    </lineage>
</organism>
<name>D1VS11_9FIRM</name>
<accession>D1VS11</accession>
<reference evidence="1 2" key="1">
    <citation type="submission" date="2009-12" db="EMBL/GenBank/DDBJ databases">
        <title>Genome Sequence of Peptoniphilus lacrimalis 315-B.</title>
        <authorList>
            <person name="Durkin A.S."/>
            <person name="Madupu R."/>
            <person name="Torralba M."/>
            <person name="Methe B."/>
            <person name="Sutton G."/>
            <person name="Strausberg R.L."/>
            <person name="Nelson K.E."/>
        </authorList>
    </citation>
    <scope>NUCLEOTIDE SEQUENCE [LARGE SCALE GENOMIC DNA]</scope>
    <source>
        <strain evidence="1 2">315-B</strain>
    </source>
</reference>
<comment type="caution">
    <text evidence="1">The sequence shown here is derived from an EMBL/GenBank/DDBJ whole genome shotgun (WGS) entry which is preliminary data.</text>
</comment>
<evidence type="ECO:0000313" key="1">
    <source>
        <dbReference type="EMBL" id="EFA90646.1"/>
    </source>
</evidence>
<protein>
    <submittedName>
        <fullName evidence="1">Uncharacterized protein</fullName>
    </submittedName>
</protein>